<evidence type="ECO:0000256" key="1">
    <source>
        <dbReference type="SAM" id="MobiDB-lite"/>
    </source>
</evidence>
<proteinExistence type="predicted"/>
<dbReference type="Proteomes" id="UP000199334">
    <property type="component" value="Unassembled WGS sequence"/>
</dbReference>
<sequence>MNTLRHNPRKVKKETLIDALNKEVKFHKAGGTSYRKDTANLSLHVAKNVDDVSLFLNPRSSRQLVKNLLSAYDKYRQQDVTKMLHVTAKNLYLNHNLSDEMKAHLKRKMRTRNSKQPLLVKSRYKR</sequence>
<feature type="region of interest" description="Disordered" evidence="1">
    <location>
        <begin position="106"/>
        <end position="126"/>
    </location>
</feature>
<reference evidence="2 3" key="1">
    <citation type="submission" date="2016-10" db="EMBL/GenBank/DDBJ databases">
        <authorList>
            <person name="de Groot N.N."/>
        </authorList>
    </citation>
    <scope>NUCLEOTIDE SEQUENCE [LARGE SCALE GENOMIC DNA]</scope>
    <source>
        <strain evidence="2 3">CGMCC 1.3442</strain>
    </source>
</reference>
<evidence type="ECO:0000313" key="2">
    <source>
        <dbReference type="EMBL" id="SDO02709.1"/>
    </source>
</evidence>
<gene>
    <name evidence="2" type="ORF">SAMN05216498_0483</name>
</gene>
<organism evidence="2 3">
    <name type="scientific">Tenuibacillus multivorans</name>
    <dbReference type="NCBI Taxonomy" id="237069"/>
    <lineage>
        <taxon>Bacteria</taxon>
        <taxon>Bacillati</taxon>
        <taxon>Bacillota</taxon>
        <taxon>Bacilli</taxon>
        <taxon>Bacillales</taxon>
        <taxon>Bacillaceae</taxon>
        <taxon>Tenuibacillus</taxon>
    </lineage>
</organism>
<protein>
    <submittedName>
        <fullName evidence="2">Uncharacterized protein</fullName>
    </submittedName>
</protein>
<dbReference type="OrthoDB" id="2452108at2"/>
<dbReference type="RefSeq" id="WP_093858013.1">
    <property type="nucleotide sequence ID" value="NZ_BJVZ01000032.1"/>
</dbReference>
<dbReference type="AlphaFoldDB" id="A0A1H0G7G3"/>
<accession>A0A1H0G7G3</accession>
<keyword evidence="3" id="KW-1185">Reference proteome</keyword>
<name>A0A1H0G7G3_9BACI</name>
<evidence type="ECO:0000313" key="3">
    <source>
        <dbReference type="Proteomes" id="UP000199334"/>
    </source>
</evidence>
<dbReference type="EMBL" id="FNIG01000015">
    <property type="protein sequence ID" value="SDO02709.1"/>
    <property type="molecule type" value="Genomic_DNA"/>
</dbReference>